<evidence type="ECO:0000313" key="13">
    <source>
        <dbReference type="Proteomes" id="UP000301751"/>
    </source>
</evidence>
<evidence type="ECO:0000256" key="9">
    <source>
        <dbReference type="SAM" id="Phobius"/>
    </source>
</evidence>
<dbReference type="PANTHER" id="PTHR43531">
    <property type="entry name" value="PROTEIN ICFG"/>
    <property type="match status" value="1"/>
</dbReference>
<evidence type="ECO:0000259" key="11">
    <source>
        <dbReference type="PROSITE" id="PS50885"/>
    </source>
</evidence>
<dbReference type="PANTHER" id="PTHR43531:SF11">
    <property type="entry name" value="METHYL-ACCEPTING CHEMOTAXIS PROTEIN 3"/>
    <property type="match status" value="1"/>
</dbReference>
<dbReference type="Proteomes" id="UP000301751">
    <property type="component" value="Unassembled WGS sequence"/>
</dbReference>
<keyword evidence="13" id="KW-1185">Reference proteome</keyword>
<dbReference type="Pfam" id="PF17200">
    <property type="entry name" value="sCache_2"/>
    <property type="match status" value="1"/>
</dbReference>
<evidence type="ECO:0000256" key="3">
    <source>
        <dbReference type="ARBA" id="ARBA00022500"/>
    </source>
</evidence>
<dbReference type="Pfam" id="PF00015">
    <property type="entry name" value="MCPsignal"/>
    <property type="match status" value="1"/>
</dbReference>
<accession>A0A480AQE9</accession>
<dbReference type="SUPFAM" id="SSF58104">
    <property type="entry name" value="Methyl-accepting chemotaxis protein (MCP) signaling domain"/>
    <property type="match status" value="1"/>
</dbReference>
<evidence type="ECO:0000256" key="6">
    <source>
        <dbReference type="ARBA" id="ARBA00023136"/>
    </source>
</evidence>
<dbReference type="InterPro" id="IPR051310">
    <property type="entry name" value="MCP_chemotaxis"/>
</dbReference>
<keyword evidence="5 9" id="KW-1133">Transmembrane helix</keyword>
<protein>
    <submittedName>
        <fullName evidence="12">Methyl-accepting chemotaxis protein</fullName>
    </submittedName>
</protein>
<feature type="domain" description="HAMP" evidence="11">
    <location>
        <begin position="368"/>
        <end position="420"/>
    </location>
</feature>
<dbReference type="RefSeq" id="WP_137733377.1">
    <property type="nucleotide sequence ID" value="NZ_BJCL01000006.1"/>
</dbReference>
<dbReference type="InterPro" id="IPR004089">
    <property type="entry name" value="MCPsignal_dom"/>
</dbReference>
<dbReference type="GO" id="GO:0006935">
    <property type="term" value="P:chemotaxis"/>
    <property type="evidence" value="ECO:0007669"/>
    <property type="project" value="UniProtKB-KW"/>
</dbReference>
<evidence type="ECO:0000256" key="7">
    <source>
        <dbReference type="ARBA" id="ARBA00029447"/>
    </source>
</evidence>
<keyword evidence="3" id="KW-0145">Chemotaxis</keyword>
<dbReference type="SMART" id="SM00304">
    <property type="entry name" value="HAMP"/>
    <property type="match status" value="1"/>
</dbReference>
<evidence type="ECO:0000256" key="2">
    <source>
        <dbReference type="ARBA" id="ARBA00022475"/>
    </source>
</evidence>
<keyword evidence="8" id="KW-0807">Transducer</keyword>
<comment type="caution">
    <text evidence="12">The sequence shown here is derived from an EMBL/GenBank/DDBJ whole genome shotgun (WGS) entry which is preliminary data.</text>
</comment>
<dbReference type="PROSITE" id="PS50111">
    <property type="entry name" value="CHEMOTAXIS_TRANSDUC_2"/>
    <property type="match status" value="1"/>
</dbReference>
<evidence type="ECO:0000256" key="8">
    <source>
        <dbReference type="PROSITE-ProRule" id="PRU00284"/>
    </source>
</evidence>
<comment type="similarity">
    <text evidence="7">Belongs to the methyl-accepting chemotaxis (MCP) protein family.</text>
</comment>
<keyword evidence="2" id="KW-1003">Cell membrane</keyword>
<proteinExistence type="inferred from homology"/>
<evidence type="ECO:0000256" key="5">
    <source>
        <dbReference type="ARBA" id="ARBA00022989"/>
    </source>
</evidence>
<evidence type="ECO:0000259" key="10">
    <source>
        <dbReference type="PROSITE" id="PS50111"/>
    </source>
</evidence>
<dbReference type="OrthoDB" id="9054408at2"/>
<keyword evidence="6 9" id="KW-0472">Membrane</keyword>
<comment type="subcellular location">
    <subcellularLocation>
        <location evidence="1">Cell membrane</location>
        <topology evidence="1">Multi-pass membrane protein</topology>
    </subcellularLocation>
</comment>
<feature type="domain" description="Methyl-accepting transducer" evidence="10">
    <location>
        <begin position="425"/>
        <end position="654"/>
    </location>
</feature>
<dbReference type="GO" id="GO:0005886">
    <property type="term" value="C:plasma membrane"/>
    <property type="evidence" value="ECO:0007669"/>
    <property type="project" value="UniProtKB-SubCell"/>
</dbReference>
<dbReference type="Gene3D" id="1.10.287.950">
    <property type="entry name" value="Methyl-accepting chemotaxis protein"/>
    <property type="match status" value="1"/>
</dbReference>
<evidence type="ECO:0000256" key="4">
    <source>
        <dbReference type="ARBA" id="ARBA00022692"/>
    </source>
</evidence>
<dbReference type="SMART" id="SM00283">
    <property type="entry name" value="MA"/>
    <property type="match status" value="1"/>
</dbReference>
<organism evidence="12 13">
    <name type="scientific">Pseudaquabacterium pictum</name>
    <dbReference type="NCBI Taxonomy" id="2315236"/>
    <lineage>
        <taxon>Bacteria</taxon>
        <taxon>Pseudomonadati</taxon>
        <taxon>Pseudomonadota</taxon>
        <taxon>Betaproteobacteria</taxon>
        <taxon>Burkholderiales</taxon>
        <taxon>Sphaerotilaceae</taxon>
        <taxon>Pseudaquabacterium</taxon>
    </lineage>
</organism>
<gene>
    <name evidence="12" type="ORF">AQPW35_27240</name>
</gene>
<keyword evidence="4 9" id="KW-0812">Transmembrane</keyword>
<sequence length="817" mass="86707">MTDSTAPQTSDTGSGRWTRGLMAPGARLMFSLRMRNKLALLAVSVLLPMAVLMALSLQLQWELRRTTQAELQGTAVVERLLPLMLEVQKHRGLHERVLRGDAAAMPQRGDARTALKSAVERLDTVLAQPMDYRLDDAWSPLRSQLLGLAQDGMAGPPDAAFASHTRLVDAIRQLALLNGDRSGLVLDPLPRSYYLSLLLVDTVPVTLEAMAVARGIGAAQMTQAQTGRQAGDAGADPAARDRRALLIGQVALVRRNIDELATRVAYYERHGGEALRAWPATRDAMQRLARQVDQLAASDNPGGTSADFFDQATAALDQLHGLANEASVDLQNLLRSRADAHRQQIALQAAAFVACTLLLAYLLLSLHVTFQASLRTLRRGTDAMASGDLAHRTTVHGSDELAEIGHQVDATCAQLSGMVAEIRSSAALVNLAGSQVADGSQRLSQRTDEQAGSLRSSVVAIGQLSSGVAQNAEAARALDSLTETLFQEAEQGHAAMADTVAAMARMQEAAERMAEVVAVIDDVAFQTGMLSLNAAVEAARAGESGKGFAVVASEVRHLARRCAESADEIRALIGNAASQADVSAGKLRHVAGTLDTIVGGVREVSGKLRSISTASTQQSAGLGEVTENVGNLDKITRENAALVEMSASASNTLVERAHKLREAVVSMRLRQASADEAHGLVEAAVAHIEAVGRDRAFADFHAAGSRFIDRDLYIFVMDRNGMISVFGSKPMLVGQPSSAIPGLEAVSFLEKAWAAADSGGGWIQYDVVSPGTRQVTPKESFILPLGSSEFIGCGAYRREQGTSPAALMARRHAGATA</sequence>
<dbReference type="EMBL" id="BJCL01000006">
    <property type="protein sequence ID" value="GCL63643.1"/>
    <property type="molecule type" value="Genomic_DNA"/>
</dbReference>
<evidence type="ECO:0000256" key="1">
    <source>
        <dbReference type="ARBA" id="ARBA00004651"/>
    </source>
</evidence>
<dbReference type="InterPro" id="IPR003660">
    <property type="entry name" value="HAMP_dom"/>
</dbReference>
<dbReference type="GO" id="GO:0007165">
    <property type="term" value="P:signal transduction"/>
    <property type="evidence" value="ECO:0007669"/>
    <property type="project" value="UniProtKB-KW"/>
</dbReference>
<dbReference type="AlphaFoldDB" id="A0A480AQE9"/>
<dbReference type="Pfam" id="PF00672">
    <property type="entry name" value="HAMP"/>
    <property type="match status" value="1"/>
</dbReference>
<reference evidence="13" key="1">
    <citation type="submission" date="2019-03" db="EMBL/GenBank/DDBJ databases">
        <title>Aquabacterium pictum sp.nov., the first bacteriochlorophyll a-containing freshwater bacterium in the genus Aquabacterium of the class Betaproteobacteria.</title>
        <authorList>
            <person name="Hirose S."/>
            <person name="Tank M."/>
            <person name="Hara E."/>
            <person name="Tamaki H."/>
            <person name="Takaichi S."/>
            <person name="Haruta S."/>
            <person name="Hanada S."/>
        </authorList>
    </citation>
    <scope>NUCLEOTIDE SEQUENCE [LARGE SCALE GENOMIC DNA]</scope>
    <source>
        <strain evidence="13">W35</strain>
    </source>
</reference>
<feature type="transmembrane region" description="Helical" evidence="9">
    <location>
        <begin position="38"/>
        <end position="57"/>
    </location>
</feature>
<name>A0A480AQE9_9BURK</name>
<evidence type="ECO:0000313" key="12">
    <source>
        <dbReference type="EMBL" id="GCL63643.1"/>
    </source>
</evidence>
<dbReference type="PROSITE" id="PS50885">
    <property type="entry name" value="HAMP"/>
    <property type="match status" value="1"/>
</dbReference>
<dbReference type="InterPro" id="IPR033480">
    <property type="entry name" value="sCache_2"/>
</dbReference>
<feature type="transmembrane region" description="Helical" evidence="9">
    <location>
        <begin position="345"/>
        <end position="364"/>
    </location>
</feature>
<dbReference type="CDD" id="cd06225">
    <property type="entry name" value="HAMP"/>
    <property type="match status" value="1"/>
</dbReference>